<evidence type="ECO:0000313" key="11">
    <source>
        <dbReference type="EMBL" id="CAH1786505.1"/>
    </source>
</evidence>
<reference evidence="11" key="1">
    <citation type="submission" date="2022-03" db="EMBL/GenBank/DDBJ databases">
        <authorList>
            <person name="Martin C."/>
        </authorList>
    </citation>
    <scope>NUCLEOTIDE SEQUENCE</scope>
</reference>
<evidence type="ECO:0000256" key="3">
    <source>
        <dbReference type="ARBA" id="ARBA00022679"/>
    </source>
</evidence>
<keyword evidence="5 10" id="KW-0276">Fatty acid metabolism</keyword>
<dbReference type="GO" id="GO:0042761">
    <property type="term" value="P:very long-chain fatty acid biosynthetic process"/>
    <property type="evidence" value="ECO:0007669"/>
    <property type="project" value="TreeGrafter"/>
</dbReference>
<evidence type="ECO:0000256" key="10">
    <source>
        <dbReference type="RuleBase" id="RU361115"/>
    </source>
</evidence>
<sequence>MELLRGNKFLVMEVVRDKWNHFQEWYDWTHTFADKRVENWFLMQSYTPTLVLTALYLFSIWAGKRIMANREPFNFKYILFLYNMGLVGLNAHIVYELLTCSIRLNYNYLCQPVNYDPTNELELRIAKALWWYYFSKCIEFMDTIFFVLRKKNNQISFLHVYHHATMFPIWWCGVKWVAGGQAFFGSMINSFIHVLMYGYYGVSALGKEYQKYLWWKRYLTVLQLIQFFIGMVYSLQHMVFDCRAAPKWFGHVGLVYGSTLIALFMNFYIRTYTKYGNKILKQVKQVTKNAAKQGKELKATQDKLANNNAVEGETDDCKKTQ</sequence>
<dbReference type="PANTHER" id="PTHR11157">
    <property type="entry name" value="FATTY ACID ACYL TRANSFERASE-RELATED"/>
    <property type="match status" value="1"/>
</dbReference>
<feature type="transmembrane region" description="Helical" evidence="10">
    <location>
        <begin position="248"/>
        <end position="269"/>
    </location>
</feature>
<dbReference type="GO" id="GO:0034625">
    <property type="term" value="P:fatty acid elongation, monounsaturated fatty acid"/>
    <property type="evidence" value="ECO:0007669"/>
    <property type="project" value="TreeGrafter"/>
</dbReference>
<dbReference type="GO" id="GO:0030148">
    <property type="term" value="P:sphingolipid biosynthetic process"/>
    <property type="evidence" value="ECO:0007669"/>
    <property type="project" value="TreeGrafter"/>
</dbReference>
<dbReference type="GO" id="GO:0019367">
    <property type="term" value="P:fatty acid elongation, saturated fatty acid"/>
    <property type="evidence" value="ECO:0007669"/>
    <property type="project" value="TreeGrafter"/>
</dbReference>
<dbReference type="Proteomes" id="UP000749559">
    <property type="component" value="Unassembled WGS sequence"/>
</dbReference>
<dbReference type="GO" id="GO:0034626">
    <property type="term" value="P:fatty acid elongation, polyunsaturated fatty acid"/>
    <property type="evidence" value="ECO:0007669"/>
    <property type="project" value="TreeGrafter"/>
</dbReference>
<evidence type="ECO:0000256" key="5">
    <source>
        <dbReference type="ARBA" id="ARBA00022832"/>
    </source>
</evidence>
<proteinExistence type="inferred from homology"/>
<keyword evidence="12" id="KW-1185">Reference proteome</keyword>
<keyword evidence="6 10" id="KW-1133">Transmembrane helix</keyword>
<comment type="caution">
    <text evidence="11">The sequence shown here is derived from an EMBL/GenBank/DDBJ whole genome shotgun (WGS) entry which is preliminary data.</text>
</comment>
<dbReference type="GO" id="GO:0009922">
    <property type="term" value="F:fatty acid elongase activity"/>
    <property type="evidence" value="ECO:0007669"/>
    <property type="project" value="UniProtKB-EC"/>
</dbReference>
<dbReference type="GO" id="GO:0005789">
    <property type="term" value="C:endoplasmic reticulum membrane"/>
    <property type="evidence" value="ECO:0007669"/>
    <property type="project" value="TreeGrafter"/>
</dbReference>
<keyword evidence="3 10" id="KW-0808">Transferase</keyword>
<dbReference type="AlphaFoldDB" id="A0A8J1UIV8"/>
<feature type="transmembrane region" description="Helical" evidence="10">
    <location>
        <begin position="218"/>
        <end position="236"/>
    </location>
</feature>
<evidence type="ECO:0000256" key="9">
    <source>
        <dbReference type="ARBA" id="ARBA00023160"/>
    </source>
</evidence>
<dbReference type="OrthoDB" id="434092at2759"/>
<dbReference type="PROSITE" id="PS01188">
    <property type="entry name" value="ELO"/>
    <property type="match status" value="1"/>
</dbReference>
<keyword evidence="2 10" id="KW-0444">Lipid biosynthesis</keyword>
<keyword evidence="7 10" id="KW-0443">Lipid metabolism</keyword>
<dbReference type="EMBL" id="CAIIXF020000006">
    <property type="protein sequence ID" value="CAH1786505.1"/>
    <property type="molecule type" value="Genomic_DNA"/>
</dbReference>
<name>A0A8J1UIV8_OWEFU</name>
<dbReference type="InterPro" id="IPR030457">
    <property type="entry name" value="ELO_CS"/>
</dbReference>
<evidence type="ECO:0000313" key="12">
    <source>
        <dbReference type="Proteomes" id="UP000749559"/>
    </source>
</evidence>
<comment type="similarity">
    <text evidence="10">Belongs to the ELO family.</text>
</comment>
<evidence type="ECO:0000256" key="1">
    <source>
        <dbReference type="ARBA" id="ARBA00004141"/>
    </source>
</evidence>
<feature type="transmembrane region" description="Helical" evidence="10">
    <location>
        <begin position="184"/>
        <end position="206"/>
    </location>
</feature>
<protein>
    <recommendedName>
        <fullName evidence="10">Elongation of very long chain fatty acids protein</fullName>
        <ecNumber evidence="10">2.3.1.199</ecNumber>
    </recommendedName>
    <alternativeName>
        <fullName evidence="10">Very-long-chain 3-oxoacyl-CoA synthase</fullName>
    </alternativeName>
</protein>
<feature type="transmembrane region" description="Helical" evidence="10">
    <location>
        <begin position="75"/>
        <end position="95"/>
    </location>
</feature>
<dbReference type="PANTHER" id="PTHR11157:SF12">
    <property type="entry name" value="ELONGATION OF VERY LONG CHAIN FATTY ACIDS PROTEIN 4"/>
    <property type="match status" value="1"/>
</dbReference>
<feature type="transmembrane region" description="Helical" evidence="10">
    <location>
        <begin position="45"/>
        <end position="63"/>
    </location>
</feature>
<accession>A0A8J1UIV8</accession>
<gene>
    <name evidence="11" type="ORF">OFUS_LOCUS12392</name>
</gene>
<dbReference type="EC" id="2.3.1.199" evidence="10"/>
<evidence type="ECO:0000256" key="6">
    <source>
        <dbReference type="ARBA" id="ARBA00022989"/>
    </source>
</evidence>
<dbReference type="Pfam" id="PF01151">
    <property type="entry name" value="ELO"/>
    <property type="match status" value="1"/>
</dbReference>
<evidence type="ECO:0000256" key="4">
    <source>
        <dbReference type="ARBA" id="ARBA00022692"/>
    </source>
</evidence>
<keyword evidence="8 10" id="KW-0472">Membrane</keyword>
<dbReference type="InterPro" id="IPR002076">
    <property type="entry name" value="ELO_fam"/>
</dbReference>
<keyword evidence="9 10" id="KW-0275">Fatty acid biosynthesis</keyword>
<comment type="subcellular location">
    <subcellularLocation>
        <location evidence="1">Membrane</location>
        <topology evidence="1">Multi-pass membrane protein</topology>
    </subcellularLocation>
</comment>
<evidence type="ECO:0000256" key="2">
    <source>
        <dbReference type="ARBA" id="ARBA00022516"/>
    </source>
</evidence>
<organism evidence="11 12">
    <name type="scientific">Owenia fusiformis</name>
    <name type="common">Polychaete worm</name>
    <dbReference type="NCBI Taxonomy" id="6347"/>
    <lineage>
        <taxon>Eukaryota</taxon>
        <taxon>Metazoa</taxon>
        <taxon>Spiralia</taxon>
        <taxon>Lophotrochozoa</taxon>
        <taxon>Annelida</taxon>
        <taxon>Polychaeta</taxon>
        <taxon>Sedentaria</taxon>
        <taxon>Canalipalpata</taxon>
        <taxon>Sabellida</taxon>
        <taxon>Oweniida</taxon>
        <taxon>Oweniidae</taxon>
        <taxon>Owenia</taxon>
    </lineage>
</organism>
<comment type="catalytic activity">
    <reaction evidence="10">
        <text>a very-long-chain acyl-CoA + malonyl-CoA + H(+) = a very-long-chain 3-oxoacyl-CoA + CO2 + CoA</text>
        <dbReference type="Rhea" id="RHEA:32727"/>
        <dbReference type="ChEBI" id="CHEBI:15378"/>
        <dbReference type="ChEBI" id="CHEBI:16526"/>
        <dbReference type="ChEBI" id="CHEBI:57287"/>
        <dbReference type="ChEBI" id="CHEBI:57384"/>
        <dbReference type="ChEBI" id="CHEBI:90725"/>
        <dbReference type="ChEBI" id="CHEBI:90736"/>
        <dbReference type="EC" id="2.3.1.199"/>
    </reaction>
</comment>
<feature type="transmembrane region" description="Helical" evidence="10">
    <location>
        <begin position="160"/>
        <end position="178"/>
    </location>
</feature>
<evidence type="ECO:0000256" key="8">
    <source>
        <dbReference type="ARBA" id="ARBA00023136"/>
    </source>
</evidence>
<keyword evidence="4 10" id="KW-0812">Transmembrane</keyword>
<evidence type="ECO:0000256" key="7">
    <source>
        <dbReference type="ARBA" id="ARBA00023098"/>
    </source>
</evidence>